<keyword evidence="2" id="KW-0472">Membrane</keyword>
<dbReference type="EMBL" id="BJYK01000009">
    <property type="protein sequence ID" value="GEN81119.1"/>
    <property type="molecule type" value="Genomic_DNA"/>
</dbReference>
<keyword evidence="2" id="KW-1133">Transmembrane helix</keyword>
<accession>A0A511Z105</accession>
<evidence type="ECO:0000256" key="2">
    <source>
        <dbReference type="SAM" id="Phobius"/>
    </source>
</evidence>
<keyword evidence="2" id="KW-0812">Transmembrane</keyword>
<comment type="caution">
    <text evidence="3">The sequence shown here is derived from an EMBL/GenBank/DDBJ whole genome shotgun (WGS) entry which is preliminary data.</text>
</comment>
<feature type="region of interest" description="Disordered" evidence="1">
    <location>
        <begin position="1"/>
        <end position="24"/>
    </location>
</feature>
<feature type="transmembrane region" description="Helical" evidence="2">
    <location>
        <begin position="39"/>
        <end position="59"/>
    </location>
</feature>
<evidence type="ECO:0000256" key="1">
    <source>
        <dbReference type="SAM" id="MobiDB-lite"/>
    </source>
</evidence>
<evidence type="ECO:0000313" key="4">
    <source>
        <dbReference type="Proteomes" id="UP000321484"/>
    </source>
</evidence>
<feature type="compositionally biased region" description="Low complexity" evidence="1">
    <location>
        <begin position="1"/>
        <end position="13"/>
    </location>
</feature>
<dbReference type="RefSeq" id="WP_034249963.1">
    <property type="nucleotide sequence ID" value="NZ_BJYK01000009.1"/>
</dbReference>
<gene>
    <name evidence="3" type="ORF">AFE02nite_28530</name>
</gene>
<evidence type="ECO:0000313" key="3">
    <source>
        <dbReference type="EMBL" id="GEN81119.1"/>
    </source>
</evidence>
<reference evidence="3 4" key="1">
    <citation type="submission" date="2019-07" db="EMBL/GenBank/DDBJ databases">
        <title>Whole genome shotgun sequence of Actinotalea fermentans NBRC 105374.</title>
        <authorList>
            <person name="Hosoyama A."/>
            <person name="Uohara A."/>
            <person name="Ohji S."/>
            <person name="Ichikawa N."/>
        </authorList>
    </citation>
    <scope>NUCLEOTIDE SEQUENCE [LARGE SCALE GENOMIC DNA]</scope>
    <source>
        <strain evidence="3 4">NBRC 105374</strain>
    </source>
</reference>
<sequence>MVAATPGPFSGPVSGPPSGPPLDPTLETLVPQPSTRRNVVLGALAVVLLAGTWFLAPLLRPALVVTGGGLRSTADPMPLSLARVTATGPITVEAVGDARAAVVVGAWLVPEADGRADLTDLFAAVASPEDLLRASGIDPAGAALPQALADGETAWLMVAWRLTDCTATGDVEWGPVTVRSPLGVRRDLDIVGAGQAIMIDDALRAACR</sequence>
<organism evidence="3 4">
    <name type="scientific">Actinotalea fermentans</name>
    <dbReference type="NCBI Taxonomy" id="43671"/>
    <lineage>
        <taxon>Bacteria</taxon>
        <taxon>Bacillati</taxon>
        <taxon>Actinomycetota</taxon>
        <taxon>Actinomycetes</taxon>
        <taxon>Micrococcales</taxon>
        <taxon>Cellulomonadaceae</taxon>
        <taxon>Actinotalea</taxon>
    </lineage>
</organism>
<name>A0A511Z105_9CELL</name>
<dbReference type="Proteomes" id="UP000321484">
    <property type="component" value="Unassembled WGS sequence"/>
</dbReference>
<protein>
    <submittedName>
        <fullName evidence="3">Uncharacterized protein</fullName>
    </submittedName>
</protein>
<proteinExistence type="predicted"/>
<keyword evidence="4" id="KW-1185">Reference proteome</keyword>
<dbReference type="AlphaFoldDB" id="A0A511Z105"/>
<feature type="compositionally biased region" description="Pro residues" evidence="1">
    <location>
        <begin position="14"/>
        <end position="23"/>
    </location>
</feature>